<dbReference type="AlphaFoldDB" id="A0A7S1A0L5"/>
<name>A0A7S1A0L5_NOCSC</name>
<dbReference type="PANTHER" id="PTHR12121:SF34">
    <property type="entry name" value="PROTEIN ANGEL"/>
    <property type="match status" value="1"/>
</dbReference>
<feature type="region of interest" description="Disordered" evidence="1">
    <location>
        <begin position="28"/>
        <end position="57"/>
    </location>
</feature>
<feature type="domain" description="Endonuclease/exonuclease/phosphatase" evidence="2">
    <location>
        <begin position="244"/>
        <end position="565"/>
    </location>
</feature>
<organism evidence="3">
    <name type="scientific">Noctiluca scintillans</name>
    <name type="common">Sea sparkle</name>
    <name type="synonym">Red tide dinoflagellate</name>
    <dbReference type="NCBI Taxonomy" id="2966"/>
    <lineage>
        <taxon>Eukaryota</taxon>
        <taxon>Sar</taxon>
        <taxon>Alveolata</taxon>
        <taxon>Dinophyceae</taxon>
        <taxon>Noctilucales</taxon>
        <taxon>Noctilucaceae</taxon>
        <taxon>Noctiluca</taxon>
    </lineage>
</organism>
<feature type="compositionally biased region" description="Low complexity" evidence="1">
    <location>
        <begin position="31"/>
        <end position="50"/>
    </location>
</feature>
<dbReference type="InterPro" id="IPR050410">
    <property type="entry name" value="CCR4/nocturin_mRNA_transcr"/>
</dbReference>
<dbReference type="InterPro" id="IPR005135">
    <property type="entry name" value="Endo/exonuclease/phosphatase"/>
</dbReference>
<protein>
    <recommendedName>
        <fullName evidence="2">Endonuclease/exonuclease/phosphatase domain-containing protein</fullName>
    </recommendedName>
</protein>
<dbReference type="SUPFAM" id="SSF56219">
    <property type="entry name" value="DNase I-like"/>
    <property type="match status" value="1"/>
</dbReference>
<evidence type="ECO:0000256" key="1">
    <source>
        <dbReference type="SAM" id="MobiDB-lite"/>
    </source>
</evidence>
<dbReference type="GO" id="GO:0000175">
    <property type="term" value="F:3'-5'-RNA exonuclease activity"/>
    <property type="evidence" value="ECO:0007669"/>
    <property type="project" value="TreeGrafter"/>
</dbReference>
<dbReference type="EMBL" id="HBFQ01017744">
    <property type="protein sequence ID" value="CAD8838023.1"/>
    <property type="molecule type" value="Transcribed_RNA"/>
</dbReference>
<evidence type="ECO:0000313" key="3">
    <source>
        <dbReference type="EMBL" id="CAD8838023.1"/>
    </source>
</evidence>
<dbReference type="Gene3D" id="3.60.10.10">
    <property type="entry name" value="Endonuclease/exonuclease/phosphatase"/>
    <property type="match status" value="1"/>
</dbReference>
<dbReference type="InterPro" id="IPR036691">
    <property type="entry name" value="Endo/exonu/phosph_ase_sf"/>
</dbReference>
<evidence type="ECO:0000259" key="2">
    <source>
        <dbReference type="Pfam" id="PF03372"/>
    </source>
</evidence>
<proteinExistence type="predicted"/>
<sequence>MAQASDGLIPGGVGFDFADPFPTPIWVAMAQRTSQSPSSGSSSSTRSGSGSDEDDPPVTVARAELVRGHRPVVVSEVPVYVSLRDKDGRFFEDRGSCPHVRYRWMRGPVIRPCVFHPHKTSQYHDVTKTFQYYCSKECFLRGWHNLPRNMWGAIPDKDCLEEPIAEWVEVSQSRQYCPSSSDIDRPLRFDIIPVTKDGRDSSIGGMSITSGPVIPTPKEARTRRMISNGGTFNAEWLSQQFKVMNWNILADLYATESFFPYCEKWALSWSWRKHLILKELKSMAADIITLQEVQKDAYDDWFRPQLAEAGYEGVFQQKKREPMFHRGRYTAEGCATFYKTTRFKRVDKQVVDYDKLCEKELNRDRVGVPPSQDSDKGLLRLSKGNIALSVTLEDLHIKATHSSQAAGPNGGHALCVVNTHILADVGFADVKLWQTHLLLRTLEQTPTENMPMLVCGDFNSTPDSAVYEYLRRGSVDTDHADLRADPAGVLKNLSMGHAMRMATAYETCNGQEAPYTNYTEDFKGTLDYIWFSSDTLVVLAISQVDDESQLTQETALPSSTRPSDHVSLVATFMFRDAVDSQPSQQAVGRSLVANGNGPNPYQTVGNALMNPASSHNSDNILMNAQWASSAQYQSRSYSSPWN</sequence>
<accession>A0A7S1A0L5</accession>
<reference evidence="3" key="1">
    <citation type="submission" date="2021-01" db="EMBL/GenBank/DDBJ databases">
        <authorList>
            <person name="Corre E."/>
            <person name="Pelletier E."/>
            <person name="Niang G."/>
            <person name="Scheremetjew M."/>
            <person name="Finn R."/>
            <person name="Kale V."/>
            <person name="Holt S."/>
            <person name="Cochrane G."/>
            <person name="Meng A."/>
            <person name="Brown T."/>
            <person name="Cohen L."/>
        </authorList>
    </citation>
    <scope>NUCLEOTIDE SEQUENCE</scope>
</reference>
<dbReference type="PANTHER" id="PTHR12121">
    <property type="entry name" value="CARBON CATABOLITE REPRESSOR PROTEIN 4"/>
    <property type="match status" value="1"/>
</dbReference>
<dbReference type="Pfam" id="PF03372">
    <property type="entry name" value="Exo_endo_phos"/>
    <property type="match status" value="1"/>
</dbReference>
<gene>
    <name evidence="3" type="ORF">NSCI0253_LOCUS12371</name>
</gene>